<dbReference type="GO" id="GO:0015969">
    <property type="term" value="P:guanosine tetraphosphate metabolic process"/>
    <property type="evidence" value="ECO:0007669"/>
    <property type="project" value="InterPro"/>
</dbReference>
<dbReference type="PANTHER" id="PTHR41773">
    <property type="entry name" value="GTP PYROPHOSPHATASE-RELATED"/>
    <property type="match status" value="1"/>
</dbReference>
<evidence type="ECO:0000313" key="2">
    <source>
        <dbReference type="EMBL" id="MBS7825129.1"/>
    </source>
</evidence>
<dbReference type="SUPFAM" id="SSF81301">
    <property type="entry name" value="Nucleotidyltransferase"/>
    <property type="match status" value="1"/>
</dbReference>
<dbReference type="InterPro" id="IPR043519">
    <property type="entry name" value="NT_sf"/>
</dbReference>
<sequence>MELTQCSRTLDYEIEKRRFGKFYAEQFQRLEEAKTAFCALINALLTHSQTIPISKIEGRIKDREECMHKFNLKYRKALEADEIPYMIKEHISDLIGIRVVCLYEDDIDVIRTVLEQHFDTIEVTNKSAQMESTEGSFGYKGLHLDLRLGSARQEMPEYKSFVDFNFELQIRTIIQDSWSVLDHKIKYKKSIPTPLKRRINTLAALFELADREFREIRSATEDEIKKAEAMEDDAQLLQTNMHPHKVYGAGGELTAFGFLKIAKHFFSNDDFEPHKVDGFTQEIVSLAPNMTRMQFNEAMKNHIAKVKVYKAHYEKENGGIKSMNPYTLIRHCLYLTDASLYASLLTRSTKENFDQWLKQGM</sequence>
<dbReference type="AlphaFoldDB" id="A0AB35BZF8"/>
<proteinExistence type="predicted"/>
<name>A0AB35BZF8_9GAMM</name>
<dbReference type="Gene3D" id="3.30.460.10">
    <property type="entry name" value="Beta Polymerase, domain 2"/>
    <property type="match status" value="1"/>
</dbReference>
<comment type="caution">
    <text evidence="2">The sequence shown here is derived from an EMBL/GenBank/DDBJ whole genome shotgun (WGS) entry which is preliminary data.</text>
</comment>
<dbReference type="Pfam" id="PF04607">
    <property type="entry name" value="RelA_SpoT"/>
    <property type="match status" value="1"/>
</dbReference>
<dbReference type="SMART" id="SM00954">
    <property type="entry name" value="RelA_SpoT"/>
    <property type="match status" value="1"/>
</dbReference>
<dbReference type="InterPro" id="IPR007685">
    <property type="entry name" value="RelA_SpoT"/>
</dbReference>
<evidence type="ECO:0000313" key="3">
    <source>
        <dbReference type="Proteomes" id="UP000680020"/>
    </source>
</evidence>
<organism evidence="2 3">
    <name type="scientific">Wohlfahrtiimonas chitiniclastica</name>
    <dbReference type="NCBI Taxonomy" id="400946"/>
    <lineage>
        <taxon>Bacteria</taxon>
        <taxon>Pseudomonadati</taxon>
        <taxon>Pseudomonadota</taxon>
        <taxon>Gammaproteobacteria</taxon>
        <taxon>Cardiobacteriales</taxon>
        <taxon>Ignatzschineriaceae</taxon>
        <taxon>Wohlfahrtiimonas</taxon>
    </lineage>
</organism>
<dbReference type="CDD" id="cd05399">
    <property type="entry name" value="NT_Rel-Spo_like"/>
    <property type="match status" value="1"/>
</dbReference>
<dbReference type="RefSeq" id="WP_038196245.1">
    <property type="nucleotide sequence ID" value="NZ_JAGIBT010000002.1"/>
</dbReference>
<dbReference type="PANTHER" id="PTHR41773:SF1">
    <property type="entry name" value="RELA_SPOT DOMAIN-CONTAINING PROTEIN"/>
    <property type="match status" value="1"/>
</dbReference>
<reference evidence="2" key="1">
    <citation type="submission" date="2021-03" db="EMBL/GenBank/DDBJ databases">
        <title>Identification and antibiotic profiling of Wohlfahrtiimonas chitiniclastica, an underestimated human pathogen.</title>
        <authorList>
            <person name="Kopf A."/>
            <person name="Bunk B."/>
            <person name="Coldewey S."/>
            <person name="Gunzer F."/>
            <person name="Riedel T."/>
            <person name="Schroettner P."/>
        </authorList>
    </citation>
    <scope>NUCLEOTIDE SEQUENCE</scope>
    <source>
        <strain evidence="2">DSM 100917</strain>
    </source>
</reference>
<accession>A0AB35BZF8</accession>
<gene>
    <name evidence="2" type="ORF">J7561_07930</name>
</gene>
<dbReference type="Gene3D" id="1.10.287.860">
    <property type="entry name" value="Nucleotidyltransferase"/>
    <property type="match status" value="1"/>
</dbReference>
<feature type="domain" description="RelA/SpoT" evidence="1">
    <location>
        <begin position="58"/>
        <end position="193"/>
    </location>
</feature>
<dbReference type="EMBL" id="JAGIBU010000007">
    <property type="protein sequence ID" value="MBS7825129.1"/>
    <property type="molecule type" value="Genomic_DNA"/>
</dbReference>
<dbReference type="Proteomes" id="UP000680020">
    <property type="component" value="Unassembled WGS sequence"/>
</dbReference>
<evidence type="ECO:0000259" key="1">
    <source>
        <dbReference type="SMART" id="SM00954"/>
    </source>
</evidence>
<protein>
    <submittedName>
        <fullName evidence="2">(P)ppGpp synthetase</fullName>
    </submittedName>
</protein>